<organism evidence="2 3">
    <name type="scientific">Morus notabilis</name>
    <dbReference type="NCBI Taxonomy" id="981085"/>
    <lineage>
        <taxon>Eukaryota</taxon>
        <taxon>Viridiplantae</taxon>
        <taxon>Streptophyta</taxon>
        <taxon>Embryophyta</taxon>
        <taxon>Tracheophyta</taxon>
        <taxon>Spermatophyta</taxon>
        <taxon>Magnoliopsida</taxon>
        <taxon>eudicotyledons</taxon>
        <taxon>Gunneridae</taxon>
        <taxon>Pentapetalae</taxon>
        <taxon>rosids</taxon>
        <taxon>fabids</taxon>
        <taxon>Rosales</taxon>
        <taxon>Moraceae</taxon>
        <taxon>Moreae</taxon>
        <taxon>Morus</taxon>
    </lineage>
</organism>
<sequence length="219" mass="23647">MKEDLMALLNEALTDGVTFIQKLLAISCFHAQADIQCKKLSREKIKLQEKLNAVKGPEKVVKEKLHVAKESKASLEVEGRTPIPTEAAKDPEEDVIDQPVDEATGGEENTANQPMEEAAGEAPTPDENIPVEELFPRGSSMAVVNCVTAGCLINNLRAVICTPKTGSAPTVDEVSGVTKEGKDAMRRNGLKVVKTPIVYVLVVESAENMVIGRDELLND</sequence>
<keyword evidence="3" id="KW-1185">Reference proteome</keyword>
<name>W9QL00_9ROSA</name>
<gene>
    <name evidence="2" type="ORF">L484_016154</name>
</gene>
<evidence type="ECO:0000313" key="3">
    <source>
        <dbReference type="Proteomes" id="UP000030645"/>
    </source>
</evidence>
<dbReference type="EMBL" id="KE343313">
    <property type="protein sequence ID" value="EXB23139.1"/>
    <property type="molecule type" value="Genomic_DNA"/>
</dbReference>
<dbReference type="AlphaFoldDB" id="W9QL00"/>
<dbReference type="Proteomes" id="UP000030645">
    <property type="component" value="Unassembled WGS sequence"/>
</dbReference>
<reference evidence="3" key="1">
    <citation type="submission" date="2013-01" db="EMBL/GenBank/DDBJ databases">
        <title>Draft Genome Sequence of a Mulberry Tree, Morus notabilis C.K. Schneid.</title>
        <authorList>
            <person name="He N."/>
            <person name="Zhao S."/>
        </authorList>
    </citation>
    <scope>NUCLEOTIDE SEQUENCE</scope>
</reference>
<evidence type="ECO:0000256" key="1">
    <source>
        <dbReference type="SAM" id="MobiDB-lite"/>
    </source>
</evidence>
<evidence type="ECO:0000313" key="2">
    <source>
        <dbReference type="EMBL" id="EXB23139.1"/>
    </source>
</evidence>
<proteinExistence type="predicted"/>
<feature type="compositionally biased region" description="Acidic residues" evidence="1">
    <location>
        <begin position="91"/>
        <end position="100"/>
    </location>
</feature>
<accession>W9QL00</accession>
<feature type="region of interest" description="Disordered" evidence="1">
    <location>
        <begin position="72"/>
        <end position="126"/>
    </location>
</feature>
<protein>
    <submittedName>
        <fullName evidence="2">Uncharacterized protein</fullName>
    </submittedName>
</protein>